<feature type="non-terminal residue" evidence="2">
    <location>
        <position position="1"/>
    </location>
</feature>
<gene>
    <name evidence="2" type="ORF">AWZ03_015385</name>
</gene>
<accession>A0A484AM54</accession>
<evidence type="ECO:0000256" key="1">
    <source>
        <dbReference type="SAM" id="MobiDB-lite"/>
    </source>
</evidence>
<feature type="region of interest" description="Disordered" evidence="1">
    <location>
        <begin position="1"/>
        <end position="20"/>
    </location>
</feature>
<sequence>SKELSEEKEQQQLEELPEEE</sequence>
<name>A0A484AM54_DRONA</name>
<dbReference type="Proteomes" id="UP000295192">
    <property type="component" value="Unassembled WGS sequence"/>
</dbReference>
<evidence type="ECO:0000313" key="2">
    <source>
        <dbReference type="EMBL" id="TDG38193.1"/>
    </source>
</evidence>
<feature type="non-terminal residue" evidence="2">
    <location>
        <position position="20"/>
    </location>
</feature>
<proteinExistence type="predicted"/>
<dbReference type="EMBL" id="LSRL02008568">
    <property type="protein sequence ID" value="TDG38193.1"/>
    <property type="molecule type" value="Genomic_DNA"/>
</dbReference>
<dbReference type="AlphaFoldDB" id="A0A484AM54"/>
<feature type="compositionally biased region" description="Basic and acidic residues" evidence="1">
    <location>
        <begin position="1"/>
        <end position="11"/>
    </location>
</feature>
<comment type="caution">
    <text evidence="2">The sequence shown here is derived from an EMBL/GenBank/DDBJ whole genome shotgun (WGS) entry which is preliminary data.</text>
</comment>
<keyword evidence="3" id="KW-1185">Reference proteome</keyword>
<organism evidence="2 3">
    <name type="scientific">Drosophila navojoa</name>
    <name type="common">Fruit fly</name>
    <dbReference type="NCBI Taxonomy" id="7232"/>
    <lineage>
        <taxon>Eukaryota</taxon>
        <taxon>Metazoa</taxon>
        <taxon>Ecdysozoa</taxon>
        <taxon>Arthropoda</taxon>
        <taxon>Hexapoda</taxon>
        <taxon>Insecta</taxon>
        <taxon>Pterygota</taxon>
        <taxon>Neoptera</taxon>
        <taxon>Endopterygota</taxon>
        <taxon>Diptera</taxon>
        <taxon>Brachycera</taxon>
        <taxon>Muscomorpha</taxon>
        <taxon>Ephydroidea</taxon>
        <taxon>Drosophilidae</taxon>
        <taxon>Drosophila</taxon>
    </lineage>
</organism>
<reference evidence="2 3" key="1">
    <citation type="journal article" date="2019" name="J. Hered.">
        <title>An Improved Genome Assembly for Drosophila navojoa, the Basal Species in the mojavensis Cluster.</title>
        <authorList>
            <person name="Vanderlinde T."/>
            <person name="Dupim E.G."/>
            <person name="Nazario-Yepiz N.O."/>
            <person name="Carvalho A.B."/>
        </authorList>
    </citation>
    <scope>NUCLEOTIDE SEQUENCE [LARGE SCALE GENOMIC DNA]</scope>
    <source>
        <strain evidence="2">Navoj_Jal97</strain>
        <tissue evidence="2">Whole organism</tissue>
    </source>
</reference>
<protein>
    <submittedName>
        <fullName evidence="2">Uncharacterized protein</fullName>
    </submittedName>
</protein>
<evidence type="ECO:0000313" key="3">
    <source>
        <dbReference type="Proteomes" id="UP000295192"/>
    </source>
</evidence>